<dbReference type="Proteomes" id="UP000774617">
    <property type="component" value="Unassembled WGS sequence"/>
</dbReference>
<name>A0ABQ8GW58_9PEZI</name>
<protein>
    <recommendedName>
        <fullName evidence="5">Short-chain dehydrogenase/reductase SDR</fullName>
    </recommendedName>
</protein>
<keyword evidence="2" id="KW-0560">Oxidoreductase</keyword>
<comment type="similarity">
    <text evidence="1">Belongs to the short-chain dehydrogenases/reductases (SDR) family.</text>
</comment>
<sequence length="264" mass="27645">MDASAGPALASSLPGATFVRTDVRHYGEIVSLFKAAKAAYGRVDAAVACAGLLERGGWFEEAGLTEEGVETEPEGGTVEVNLWGGLSFARVACGYLNRGGGGGGGEEGGGGEGRGGDRALLLVSSAAGFRESPGLPVYQTTKTALLGLSRNLSLALFPTAGIRTNVILPAMTETAMVGPAAQLFRSAGLAVNSPEDVAKFMVDMIARKERNGKPLNGLAVYVEGGRGWEIEEGLKRTMGEWLGEEPVRRIEEDRRFVEAGLWGK</sequence>
<dbReference type="PANTHER" id="PTHR44229:SF4">
    <property type="entry name" value="15-HYDROXYPROSTAGLANDIN DEHYDROGENASE [NAD(+)]"/>
    <property type="match status" value="1"/>
</dbReference>
<comment type="caution">
    <text evidence="3">The sequence shown here is derived from an EMBL/GenBank/DDBJ whole genome shotgun (WGS) entry which is preliminary data.</text>
</comment>
<organism evidence="3 4">
    <name type="scientific">Macrophomina phaseolina</name>
    <dbReference type="NCBI Taxonomy" id="35725"/>
    <lineage>
        <taxon>Eukaryota</taxon>
        <taxon>Fungi</taxon>
        <taxon>Dikarya</taxon>
        <taxon>Ascomycota</taxon>
        <taxon>Pezizomycotina</taxon>
        <taxon>Dothideomycetes</taxon>
        <taxon>Dothideomycetes incertae sedis</taxon>
        <taxon>Botryosphaeriales</taxon>
        <taxon>Botryosphaeriaceae</taxon>
        <taxon>Macrophomina</taxon>
    </lineage>
</organism>
<dbReference type="InterPro" id="IPR036291">
    <property type="entry name" value="NAD(P)-bd_dom_sf"/>
</dbReference>
<keyword evidence="4" id="KW-1185">Reference proteome</keyword>
<evidence type="ECO:0008006" key="5">
    <source>
        <dbReference type="Google" id="ProtNLM"/>
    </source>
</evidence>
<evidence type="ECO:0000313" key="4">
    <source>
        <dbReference type="Proteomes" id="UP000774617"/>
    </source>
</evidence>
<reference evidence="3 4" key="1">
    <citation type="journal article" date="2021" name="Nat. Commun.">
        <title>Genetic determinants of endophytism in the Arabidopsis root mycobiome.</title>
        <authorList>
            <person name="Mesny F."/>
            <person name="Miyauchi S."/>
            <person name="Thiergart T."/>
            <person name="Pickel B."/>
            <person name="Atanasova L."/>
            <person name="Karlsson M."/>
            <person name="Huettel B."/>
            <person name="Barry K.W."/>
            <person name="Haridas S."/>
            <person name="Chen C."/>
            <person name="Bauer D."/>
            <person name="Andreopoulos W."/>
            <person name="Pangilinan J."/>
            <person name="LaButti K."/>
            <person name="Riley R."/>
            <person name="Lipzen A."/>
            <person name="Clum A."/>
            <person name="Drula E."/>
            <person name="Henrissat B."/>
            <person name="Kohler A."/>
            <person name="Grigoriev I.V."/>
            <person name="Martin F.M."/>
            <person name="Hacquard S."/>
        </authorList>
    </citation>
    <scope>NUCLEOTIDE SEQUENCE [LARGE SCALE GENOMIC DNA]</scope>
    <source>
        <strain evidence="3 4">MPI-SDFR-AT-0080</strain>
    </source>
</reference>
<dbReference type="EMBL" id="JAGTJR010000001">
    <property type="protein sequence ID" value="KAH7065464.1"/>
    <property type="molecule type" value="Genomic_DNA"/>
</dbReference>
<gene>
    <name evidence="3" type="ORF">B0J12DRAFT_37033</name>
</gene>
<dbReference type="Gene3D" id="3.40.50.720">
    <property type="entry name" value="NAD(P)-binding Rossmann-like Domain"/>
    <property type="match status" value="1"/>
</dbReference>
<dbReference type="InterPro" id="IPR002347">
    <property type="entry name" value="SDR_fam"/>
</dbReference>
<accession>A0ABQ8GW58</accession>
<dbReference type="Pfam" id="PF00106">
    <property type="entry name" value="adh_short"/>
    <property type="match status" value="1"/>
</dbReference>
<dbReference type="SUPFAM" id="SSF51735">
    <property type="entry name" value="NAD(P)-binding Rossmann-fold domains"/>
    <property type="match status" value="1"/>
</dbReference>
<evidence type="ECO:0000256" key="2">
    <source>
        <dbReference type="ARBA" id="ARBA00023002"/>
    </source>
</evidence>
<evidence type="ECO:0000256" key="1">
    <source>
        <dbReference type="ARBA" id="ARBA00006484"/>
    </source>
</evidence>
<dbReference type="PRINTS" id="PR00081">
    <property type="entry name" value="GDHRDH"/>
</dbReference>
<evidence type="ECO:0000313" key="3">
    <source>
        <dbReference type="EMBL" id="KAH7065464.1"/>
    </source>
</evidence>
<dbReference type="PANTHER" id="PTHR44229">
    <property type="entry name" value="15-HYDROXYPROSTAGLANDIN DEHYDROGENASE [NAD(+)]"/>
    <property type="match status" value="1"/>
</dbReference>
<proteinExistence type="inferred from homology"/>